<comment type="caution">
    <text evidence="1">The sequence shown here is derived from an EMBL/GenBank/DDBJ whole genome shotgun (WGS) entry which is preliminary data.</text>
</comment>
<organism evidence="1">
    <name type="scientific">marine sediment metagenome</name>
    <dbReference type="NCBI Taxonomy" id="412755"/>
    <lineage>
        <taxon>unclassified sequences</taxon>
        <taxon>metagenomes</taxon>
        <taxon>ecological metagenomes</taxon>
    </lineage>
</organism>
<reference evidence="1" key="1">
    <citation type="journal article" date="2014" name="Front. Microbiol.">
        <title>High frequency of phylogenetically diverse reductive dehalogenase-homologous genes in deep subseafloor sedimentary metagenomes.</title>
        <authorList>
            <person name="Kawai M."/>
            <person name="Futagami T."/>
            <person name="Toyoda A."/>
            <person name="Takaki Y."/>
            <person name="Nishi S."/>
            <person name="Hori S."/>
            <person name="Arai W."/>
            <person name="Tsubouchi T."/>
            <person name="Morono Y."/>
            <person name="Uchiyama I."/>
            <person name="Ito T."/>
            <person name="Fujiyama A."/>
            <person name="Inagaki F."/>
            <person name="Takami H."/>
        </authorList>
    </citation>
    <scope>NUCLEOTIDE SEQUENCE</scope>
    <source>
        <strain evidence="1">Expedition CK06-06</strain>
    </source>
</reference>
<feature type="non-terminal residue" evidence="1">
    <location>
        <position position="1"/>
    </location>
</feature>
<protein>
    <submittedName>
        <fullName evidence="1">Uncharacterized protein</fullName>
    </submittedName>
</protein>
<evidence type="ECO:0000313" key="1">
    <source>
        <dbReference type="EMBL" id="GAH66112.1"/>
    </source>
</evidence>
<dbReference type="AlphaFoldDB" id="X1H9P6"/>
<sequence>DGSYDKVLDVGTTDSSGYTGKYWTPPDDPKYTGTKNYILYFAGYDNYNQSQTAQYSLTLTCNPACESRKVGKDVGYKYLYCSTCDSVCGWTAYGELPPGYGTAACTIGGDCYFSPSSFIVQNKGESCSGSGTICQTGSCPNYSGWNGEDCSVAFMYWCIMNSSYIRLNSGKWDASDPEEGTKCVQCDANHKEIAVCGDTSGIYAGGTSGCAATMADNKCESACNASSECDELSPGDSCGAGKICSDSCICEVAKPDLVISSGWDAAGTIKY</sequence>
<dbReference type="EMBL" id="BARU01026729">
    <property type="protein sequence ID" value="GAH66112.1"/>
    <property type="molecule type" value="Genomic_DNA"/>
</dbReference>
<gene>
    <name evidence="1" type="ORF">S03H2_42899</name>
</gene>
<feature type="non-terminal residue" evidence="1">
    <location>
        <position position="271"/>
    </location>
</feature>
<proteinExistence type="predicted"/>
<accession>X1H9P6</accession>
<name>X1H9P6_9ZZZZ</name>